<evidence type="ECO:0000313" key="1">
    <source>
        <dbReference type="EMBL" id="KAJ8716934.1"/>
    </source>
</evidence>
<organism evidence="1 2">
    <name type="scientific">Mythimna loreyi</name>
    <dbReference type="NCBI Taxonomy" id="667449"/>
    <lineage>
        <taxon>Eukaryota</taxon>
        <taxon>Metazoa</taxon>
        <taxon>Ecdysozoa</taxon>
        <taxon>Arthropoda</taxon>
        <taxon>Hexapoda</taxon>
        <taxon>Insecta</taxon>
        <taxon>Pterygota</taxon>
        <taxon>Neoptera</taxon>
        <taxon>Endopterygota</taxon>
        <taxon>Lepidoptera</taxon>
        <taxon>Glossata</taxon>
        <taxon>Ditrysia</taxon>
        <taxon>Noctuoidea</taxon>
        <taxon>Noctuidae</taxon>
        <taxon>Noctuinae</taxon>
        <taxon>Hadenini</taxon>
        <taxon>Mythimna</taxon>
    </lineage>
</organism>
<reference evidence="1" key="1">
    <citation type="submission" date="2023-03" db="EMBL/GenBank/DDBJ databases">
        <title>Chromosome-level genomes of two armyworms, Mythimna separata and Mythimna loreyi, provide insights into the biosynthesis and reception of sex pheromones.</title>
        <authorList>
            <person name="Zhao H."/>
        </authorList>
    </citation>
    <scope>NUCLEOTIDE SEQUENCE</scope>
    <source>
        <strain evidence="1">BeijingLab</strain>
    </source>
</reference>
<name>A0ACC2QI81_9NEOP</name>
<sequence length="165" mass="19100">MEDVKESVIKALSVNLGKMLIECQAELEFSQDVVKDMLDFWNENNNLTSRDLGCALVCVFEKNEFLSPDFGHVQDKKAFEFFEKAGADEIMAGQLVDLFILCKRQTSSIENFCTSALYLAKCFRYGIFTMHWNPERFYWKHSQLHKSEHISRTGAFTKLFKSCPN</sequence>
<accession>A0ACC2QI81</accession>
<gene>
    <name evidence="1" type="ORF">PYW08_005333</name>
</gene>
<proteinExistence type="predicted"/>
<evidence type="ECO:0000313" key="2">
    <source>
        <dbReference type="Proteomes" id="UP001231649"/>
    </source>
</evidence>
<dbReference type="Proteomes" id="UP001231649">
    <property type="component" value="Chromosome 18"/>
</dbReference>
<comment type="caution">
    <text evidence="1">The sequence shown here is derived from an EMBL/GenBank/DDBJ whole genome shotgun (WGS) entry which is preliminary data.</text>
</comment>
<protein>
    <submittedName>
        <fullName evidence="1">Uncharacterized protein</fullName>
    </submittedName>
</protein>
<keyword evidence="2" id="KW-1185">Reference proteome</keyword>
<dbReference type="EMBL" id="CM056794">
    <property type="protein sequence ID" value="KAJ8716934.1"/>
    <property type="molecule type" value="Genomic_DNA"/>
</dbReference>